<sequence>MINLRPHHGLCIQHFIGKGYSKDFVENMRKTINLLESNENSKITLTVGVDKICSFCPNNQENTCLSGQKPESYDNQCLKLCNLKTGDILYWKDFKKKVQDNILKVNKLNEVCVDCEWLSICEAIYK</sequence>
<dbReference type="Proteomes" id="UP001058074">
    <property type="component" value="Unassembled WGS sequence"/>
</dbReference>
<comment type="caution">
    <text evidence="1">The sequence shown here is derived from an EMBL/GenBank/DDBJ whole genome shotgun (WGS) entry which is preliminary data.</text>
</comment>
<evidence type="ECO:0000313" key="2">
    <source>
        <dbReference type="Proteomes" id="UP001058074"/>
    </source>
</evidence>
<keyword evidence="2" id="KW-1185">Reference proteome</keyword>
<dbReference type="EMBL" id="BROD01000001">
    <property type="protein sequence ID" value="GKX64988.1"/>
    <property type="molecule type" value="Genomic_DNA"/>
</dbReference>
<proteinExistence type="predicted"/>
<reference evidence="1" key="1">
    <citation type="journal article" date="2025" name="Int. J. Syst. Evol. Microbiol.">
        <title>Inconstantimicrobium mannanitabidum sp. nov., a novel member of the family Clostridiaceae isolated from anoxic soil under the treatment of reductive soil disinfestation.</title>
        <authorList>
            <person name="Ueki A."/>
            <person name="Tonouchi A."/>
            <person name="Honma S."/>
            <person name="Kaku N."/>
            <person name="Ueki K."/>
        </authorList>
    </citation>
    <scope>NUCLEOTIDE SEQUENCE</scope>
    <source>
        <strain evidence="1">TW13</strain>
    </source>
</reference>
<gene>
    <name evidence="1" type="ORF">rsdtw13_02460</name>
</gene>
<protein>
    <submittedName>
        <fullName evidence="1">Uncharacterized protein</fullName>
    </submittedName>
</protein>
<organism evidence="1 2">
    <name type="scientific">Inconstantimicrobium mannanitabidum</name>
    <dbReference type="NCBI Taxonomy" id="1604901"/>
    <lineage>
        <taxon>Bacteria</taxon>
        <taxon>Bacillati</taxon>
        <taxon>Bacillota</taxon>
        <taxon>Clostridia</taxon>
        <taxon>Eubacteriales</taxon>
        <taxon>Clostridiaceae</taxon>
        <taxon>Inconstantimicrobium</taxon>
    </lineage>
</organism>
<name>A0ACB5R727_9CLOT</name>
<accession>A0ACB5R727</accession>
<evidence type="ECO:0000313" key="1">
    <source>
        <dbReference type="EMBL" id="GKX64988.1"/>
    </source>
</evidence>